<name>A0ABV7L323_9PROT</name>
<dbReference type="Proteomes" id="UP001595528">
    <property type="component" value="Unassembled WGS sequence"/>
</dbReference>
<protein>
    <submittedName>
        <fullName evidence="2">Uncharacterized protein</fullName>
    </submittedName>
</protein>
<comment type="caution">
    <text evidence="2">The sequence shown here is derived from an EMBL/GenBank/DDBJ whole genome shotgun (WGS) entry which is preliminary data.</text>
</comment>
<sequence length="222" mass="22593">MPRDGSGNYSLPYDWEADRDNNIKIRADRMMAQQEDIGTALTGSMPRDGQAAATGVQNMGGFRVSNVGSATSATDALNRQTADGRYSQRPGSTTDNQLVRFDGTSGTLQGTGITVNDSDQVSGAKSGGADYTGTSNSMVAADIGCAVTVSNGSANTFSLLAAATAGRCTVLVVQTGAGQTTVDVSGGGTLNAPNGAKISQQHGMATCFCNGTAWWIGGDVTS</sequence>
<feature type="region of interest" description="Disordered" evidence="1">
    <location>
        <begin position="78"/>
        <end position="97"/>
    </location>
</feature>
<evidence type="ECO:0000256" key="1">
    <source>
        <dbReference type="SAM" id="MobiDB-lite"/>
    </source>
</evidence>
<evidence type="ECO:0000313" key="3">
    <source>
        <dbReference type="Proteomes" id="UP001595528"/>
    </source>
</evidence>
<reference evidence="3" key="1">
    <citation type="journal article" date="2019" name="Int. J. Syst. Evol. Microbiol.">
        <title>The Global Catalogue of Microorganisms (GCM) 10K type strain sequencing project: providing services to taxonomists for standard genome sequencing and annotation.</title>
        <authorList>
            <consortium name="The Broad Institute Genomics Platform"/>
            <consortium name="The Broad Institute Genome Sequencing Center for Infectious Disease"/>
            <person name="Wu L."/>
            <person name="Ma J."/>
        </authorList>
    </citation>
    <scope>NUCLEOTIDE SEQUENCE [LARGE SCALE GENOMIC DNA]</scope>
    <source>
        <strain evidence="3">KCTC 42964</strain>
    </source>
</reference>
<keyword evidence="3" id="KW-1185">Reference proteome</keyword>
<evidence type="ECO:0000313" key="2">
    <source>
        <dbReference type="EMBL" id="MFC3228795.1"/>
    </source>
</evidence>
<feature type="compositionally biased region" description="Polar residues" evidence="1">
    <location>
        <begin position="109"/>
        <end position="123"/>
    </location>
</feature>
<organism evidence="2 3">
    <name type="scientific">Marinibaculum pumilum</name>
    <dbReference type="NCBI Taxonomy" id="1766165"/>
    <lineage>
        <taxon>Bacteria</taxon>
        <taxon>Pseudomonadati</taxon>
        <taxon>Pseudomonadota</taxon>
        <taxon>Alphaproteobacteria</taxon>
        <taxon>Rhodospirillales</taxon>
        <taxon>Rhodospirillaceae</taxon>
        <taxon>Marinibaculum</taxon>
    </lineage>
</organism>
<feature type="region of interest" description="Disordered" evidence="1">
    <location>
        <begin position="109"/>
        <end position="128"/>
    </location>
</feature>
<dbReference type="RefSeq" id="WP_379902248.1">
    <property type="nucleotide sequence ID" value="NZ_JBHRTR010000028.1"/>
</dbReference>
<accession>A0ABV7L323</accession>
<proteinExistence type="predicted"/>
<gene>
    <name evidence="2" type="ORF">ACFOGJ_16240</name>
</gene>
<dbReference type="EMBL" id="JBHRTR010000028">
    <property type="protein sequence ID" value="MFC3228795.1"/>
    <property type="molecule type" value="Genomic_DNA"/>
</dbReference>